<evidence type="ECO:0000313" key="2">
    <source>
        <dbReference type="Proteomes" id="UP000626092"/>
    </source>
</evidence>
<comment type="caution">
    <text evidence="1">The sequence shown here is derived from an EMBL/GenBank/DDBJ whole genome shotgun (WGS) entry which is preliminary data.</text>
</comment>
<dbReference type="EMBL" id="WJXA01000001">
    <property type="protein sequence ID" value="KAF7153120.1"/>
    <property type="molecule type" value="Genomic_DNA"/>
</dbReference>
<keyword evidence="2" id="KW-1185">Reference proteome</keyword>
<reference evidence="1" key="1">
    <citation type="submission" date="2019-11" db="EMBL/GenBank/DDBJ databases">
        <authorList>
            <person name="Liu Y."/>
            <person name="Hou J."/>
            <person name="Li T.-Q."/>
            <person name="Guan C.-H."/>
            <person name="Wu X."/>
            <person name="Wu H.-Z."/>
            <person name="Ling F."/>
            <person name="Zhang R."/>
            <person name="Shi X.-G."/>
            <person name="Ren J.-P."/>
            <person name="Chen E.-F."/>
            <person name="Sun J.-M."/>
        </authorList>
    </citation>
    <scope>NUCLEOTIDE SEQUENCE</scope>
    <source>
        <strain evidence="1">Adult_tree_wgs_1</strain>
        <tissue evidence="1">Leaves</tissue>
    </source>
</reference>
<sequence length="125" mass="14168">MNQRRGSDDIRSSVVWRLCRRGDGRAVLRRRRRTREEVAKVDTAGGEVRRFWVPKMRSEKESLEPFVGDEVVAAIAGCKTPSCGVAHLLLYSQTAWAEVGRAASLQKFSNFQTVFRTSMDNSYTV</sequence>
<organism evidence="1 2">
    <name type="scientific">Rhododendron simsii</name>
    <name type="common">Sims's rhododendron</name>
    <dbReference type="NCBI Taxonomy" id="118357"/>
    <lineage>
        <taxon>Eukaryota</taxon>
        <taxon>Viridiplantae</taxon>
        <taxon>Streptophyta</taxon>
        <taxon>Embryophyta</taxon>
        <taxon>Tracheophyta</taxon>
        <taxon>Spermatophyta</taxon>
        <taxon>Magnoliopsida</taxon>
        <taxon>eudicotyledons</taxon>
        <taxon>Gunneridae</taxon>
        <taxon>Pentapetalae</taxon>
        <taxon>asterids</taxon>
        <taxon>Ericales</taxon>
        <taxon>Ericaceae</taxon>
        <taxon>Ericoideae</taxon>
        <taxon>Rhodoreae</taxon>
        <taxon>Rhododendron</taxon>
    </lineage>
</organism>
<name>A0A834LYR7_RHOSS</name>
<evidence type="ECO:0000313" key="1">
    <source>
        <dbReference type="EMBL" id="KAF7153120.1"/>
    </source>
</evidence>
<gene>
    <name evidence="1" type="ORF">RHSIM_Rhsim01G0065200</name>
</gene>
<dbReference type="Proteomes" id="UP000626092">
    <property type="component" value="Unassembled WGS sequence"/>
</dbReference>
<dbReference type="AlphaFoldDB" id="A0A834LYR7"/>
<accession>A0A834LYR7</accession>
<protein>
    <submittedName>
        <fullName evidence="1">Uncharacterized protein</fullName>
    </submittedName>
</protein>
<proteinExistence type="predicted"/>